<feature type="transmembrane region" description="Helical" evidence="6">
    <location>
        <begin position="324"/>
        <end position="343"/>
    </location>
</feature>
<name>A0AAD7KPB8_QUISA</name>
<keyword evidence="4 6" id="KW-1133">Transmembrane helix</keyword>
<evidence type="ECO:0000313" key="8">
    <source>
        <dbReference type="Proteomes" id="UP001163823"/>
    </source>
</evidence>
<sequence length="556" mass="61950">MSTMLSDTATTKKKPGWKAMPYILGNETFERFATYGITINLMVYLLGVFHMDQVFAANIVNVWIGLSNFTPVIGAFVADIFLGKFKSIAYASFGTLLGMVMVTLTALVPSFHPPPCNSQQQEHGKCIKHTNAQFGFLFGALCLLAIGTGGIRPCSVPFSIEQFDQTTAEGRKGISSFYNWFYTSFTLVLLMNQTLVVYIQSNISWALGFALPTFFMICAIILFFSGKNVYVHVQGDGNASLDIAQVFVAAYKKRHLQLPVNEEEGAIFYDPTLKGVEEKACLTRELRFLNKAALLEEKQMEENDLNKNPWRLCSIQQVEGVKCLMQMIPICVSGIISFIPITQQGTFPISQALTMDRFLGSKFEMPAGSITVISLITVAIWLPLYDRVLQPALAKFTKQEEGLTSLQKITIGNIFAILSMVVSGLMERYRRASALSGVTISVMWLAPQFVAVGLCDLFNIVGHTEFYNKECPVNMRIVSNSLLYLVLALSGYVSSLVLTVVHKVTGKHGRADWMNNDLNAGRLDYFYFLLAGLAALNFVYFMICAHRYRYKTTVKA</sequence>
<feature type="transmembrane region" description="Helical" evidence="6">
    <location>
        <begin position="62"/>
        <end position="82"/>
    </location>
</feature>
<comment type="caution">
    <text evidence="7">The sequence shown here is derived from an EMBL/GenBank/DDBJ whole genome shotgun (WGS) entry which is preliminary data.</text>
</comment>
<feature type="transmembrane region" description="Helical" evidence="6">
    <location>
        <begin position="406"/>
        <end position="426"/>
    </location>
</feature>
<accession>A0AAD7KPB8</accession>
<protein>
    <submittedName>
        <fullName evidence="7">NRT1/PTR family protein 2.2</fullName>
    </submittedName>
</protein>
<dbReference type="GO" id="GO:0016020">
    <property type="term" value="C:membrane"/>
    <property type="evidence" value="ECO:0007669"/>
    <property type="project" value="UniProtKB-SubCell"/>
</dbReference>
<evidence type="ECO:0000256" key="4">
    <source>
        <dbReference type="ARBA" id="ARBA00022989"/>
    </source>
</evidence>
<feature type="transmembrane region" description="Helical" evidence="6">
    <location>
        <begin position="32"/>
        <end position="50"/>
    </location>
</feature>
<gene>
    <name evidence="7" type="ORF">O6P43_033071</name>
</gene>
<keyword evidence="3 6" id="KW-0812">Transmembrane</keyword>
<feature type="transmembrane region" description="Helical" evidence="6">
    <location>
        <begin position="205"/>
        <end position="224"/>
    </location>
</feature>
<dbReference type="Gene3D" id="1.20.1250.20">
    <property type="entry name" value="MFS general substrate transporter like domains"/>
    <property type="match status" value="1"/>
</dbReference>
<evidence type="ECO:0000256" key="5">
    <source>
        <dbReference type="ARBA" id="ARBA00023136"/>
    </source>
</evidence>
<feature type="transmembrane region" description="Helical" evidence="6">
    <location>
        <begin position="89"/>
        <end position="112"/>
    </location>
</feature>
<dbReference type="Pfam" id="PF00854">
    <property type="entry name" value="PTR2"/>
    <property type="match status" value="1"/>
</dbReference>
<feature type="transmembrane region" description="Helical" evidence="6">
    <location>
        <begin position="363"/>
        <end position="385"/>
    </location>
</feature>
<dbReference type="SUPFAM" id="SSF103473">
    <property type="entry name" value="MFS general substrate transporter"/>
    <property type="match status" value="1"/>
</dbReference>
<comment type="subcellular location">
    <subcellularLocation>
        <location evidence="1">Membrane</location>
        <topology evidence="1">Multi-pass membrane protein</topology>
    </subcellularLocation>
</comment>
<keyword evidence="5 6" id="KW-0472">Membrane</keyword>
<evidence type="ECO:0000256" key="1">
    <source>
        <dbReference type="ARBA" id="ARBA00004141"/>
    </source>
</evidence>
<evidence type="ECO:0000256" key="6">
    <source>
        <dbReference type="SAM" id="Phobius"/>
    </source>
</evidence>
<organism evidence="7 8">
    <name type="scientific">Quillaja saponaria</name>
    <name type="common">Soap bark tree</name>
    <dbReference type="NCBI Taxonomy" id="32244"/>
    <lineage>
        <taxon>Eukaryota</taxon>
        <taxon>Viridiplantae</taxon>
        <taxon>Streptophyta</taxon>
        <taxon>Embryophyta</taxon>
        <taxon>Tracheophyta</taxon>
        <taxon>Spermatophyta</taxon>
        <taxon>Magnoliopsida</taxon>
        <taxon>eudicotyledons</taxon>
        <taxon>Gunneridae</taxon>
        <taxon>Pentapetalae</taxon>
        <taxon>rosids</taxon>
        <taxon>fabids</taxon>
        <taxon>Fabales</taxon>
        <taxon>Quillajaceae</taxon>
        <taxon>Quillaja</taxon>
    </lineage>
</organism>
<dbReference type="PANTHER" id="PTHR11654">
    <property type="entry name" value="OLIGOPEPTIDE TRANSPORTER-RELATED"/>
    <property type="match status" value="1"/>
</dbReference>
<dbReference type="EMBL" id="JARAOO010000014">
    <property type="protein sequence ID" value="KAJ7943538.1"/>
    <property type="molecule type" value="Genomic_DNA"/>
</dbReference>
<evidence type="ECO:0000256" key="2">
    <source>
        <dbReference type="ARBA" id="ARBA00005982"/>
    </source>
</evidence>
<dbReference type="GO" id="GO:0022857">
    <property type="term" value="F:transmembrane transporter activity"/>
    <property type="evidence" value="ECO:0007669"/>
    <property type="project" value="InterPro"/>
</dbReference>
<proteinExistence type="inferred from homology"/>
<reference evidence="7" key="1">
    <citation type="journal article" date="2023" name="Science">
        <title>Elucidation of the pathway for biosynthesis of saponin adjuvants from the soapbark tree.</title>
        <authorList>
            <person name="Reed J."/>
            <person name="Orme A."/>
            <person name="El-Demerdash A."/>
            <person name="Owen C."/>
            <person name="Martin L.B.B."/>
            <person name="Misra R.C."/>
            <person name="Kikuchi S."/>
            <person name="Rejzek M."/>
            <person name="Martin A.C."/>
            <person name="Harkess A."/>
            <person name="Leebens-Mack J."/>
            <person name="Louveau T."/>
            <person name="Stephenson M.J."/>
            <person name="Osbourn A."/>
        </authorList>
    </citation>
    <scope>NUCLEOTIDE SEQUENCE</scope>
    <source>
        <strain evidence="7">S10</strain>
    </source>
</reference>
<feature type="transmembrane region" description="Helical" evidence="6">
    <location>
        <begin position="180"/>
        <end position="199"/>
    </location>
</feature>
<dbReference type="CDD" id="cd17416">
    <property type="entry name" value="MFS_NPF1_2"/>
    <property type="match status" value="1"/>
</dbReference>
<dbReference type="Proteomes" id="UP001163823">
    <property type="component" value="Chromosome 14"/>
</dbReference>
<evidence type="ECO:0000256" key="3">
    <source>
        <dbReference type="ARBA" id="ARBA00022692"/>
    </source>
</evidence>
<dbReference type="InterPro" id="IPR000109">
    <property type="entry name" value="POT_fam"/>
</dbReference>
<comment type="similarity">
    <text evidence="2">Belongs to the major facilitator superfamily. Proton-dependent oligopeptide transporter (POT/PTR) (TC 2.A.17) family.</text>
</comment>
<feature type="transmembrane region" description="Helical" evidence="6">
    <location>
        <begin position="525"/>
        <end position="545"/>
    </location>
</feature>
<dbReference type="KEGG" id="qsa:O6P43_033071"/>
<keyword evidence="8" id="KW-1185">Reference proteome</keyword>
<evidence type="ECO:0000313" key="7">
    <source>
        <dbReference type="EMBL" id="KAJ7943538.1"/>
    </source>
</evidence>
<dbReference type="InterPro" id="IPR036259">
    <property type="entry name" value="MFS_trans_sf"/>
</dbReference>
<dbReference type="AlphaFoldDB" id="A0AAD7KPB8"/>
<feature type="transmembrane region" description="Helical" evidence="6">
    <location>
        <begin position="438"/>
        <end position="461"/>
    </location>
</feature>
<feature type="transmembrane region" description="Helical" evidence="6">
    <location>
        <begin position="132"/>
        <end position="151"/>
    </location>
</feature>
<feature type="transmembrane region" description="Helical" evidence="6">
    <location>
        <begin position="482"/>
        <end position="505"/>
    </location>
</feature>